<accession>A0A840CSI2</accession>
<proteinExistence type="predicted"/>
<sequence>MKRFAQRILLLVAAATVFITGMGVTIVNCQCIACDKQPIFMSTQQLCCSSTAQAEQTKACCASQGSCHTTGQTEYSKDKHCAISRVAIDIDASSFRPHVSTPFVWISDALFVQPISVLPDIVEHDDEYIYYKTPPDTPPREYLSFIRVLII</sequence>
<name>A0A840CSI2_9BACT</name>
<evidence type="ECO:0000313" key="1">
    <source>
        <dbReference type="EMBL" id="MBB4037098.1"/>
    </source>
</evidence>
<dbReference type="EMBL" id="JACIEP010000011">
    <property type="protein sequence ID" value="MBB4037098.1"/>
    <property type="molecule type" value="Genomic_DNA"/>
</dbReference>
<keyword evidence="2" id="KW-1185">Reference proteome</keyword>
<gene>
    <name evidence="1" type="ORF">GGR21_003013</name>
</gene>
<dbReference type="RefSeq" id="WP_183307964.1">
    <property type="nucleotide sequence ID" value="NZ_JACIEP010000011.1"/>
</dbReference>
<protein>
    <submittedName>
        <fullName evidence="1">Uncharacterized protein</fullName>
    </submittedName>
</protein>
<comment type="caution">
    <text evidence="1">The sequence shown here is derived from an EMBL/GenBank/DDBJ whole genome shotgun (WGS) entry which is preliminary data.</text>
</comment>
<reference evidence="1 2" key="1">
    <citation type="submission" date="2020-08" db="EMBL/GenBank/DDBJ databases">
        <title>Genomic Encyclopedia of Type Strains, Phase IV (KMG-IV): sequencing the most valuable type-strain genomes for metagenomic binning, comparative biology and taxonomic classification.</title>
        <authorList>
            <person name="Goeker M."/>
        </authorList>
    </citation>
    <scope>NUCLEOTIDE SEQUENCE [LARGE SCALE GENOMIC DNA]</scope>
    <source>
        <strain evidence="1 2">DSM 104969</strain>
    </source>
</reference>
<organism evidence="1 2">
    <name type="scientific">Dysgonomonas hofstadii</name>
    <dbReference type="NCBI Taxonomy" id="637886"/>
    <lineage>
        <taxon>Bacteria</taxon>
        <taxon>Pseudomonadati</taxon>
        <taxon>Bacteroidota</taxon>
        <taxon>Bacteroidia</taxon>
        <taxon>Bacteroidales</taxon>
        <taxon>Dysgonomonadaceae</taxon>
        <taxon>Dysgonomonas</taxon>
    </lineage>
</organism>
<dbReference type="AlphaFoldDB" id="A0A840CSI2"/>
<dbReference type="Proteomes" id="UP000555103">
    <property type="component" value="Unassembled WGS sequence"/>
</dbReference>
<evidence type="ECO:0000313" key="2">
    <source>
        <dbReference type="Proteomes" id="UP000555103"/>
    </source>
</evidence>